<feature type="transmembrane region" description="Helical" evidence="1">
    <location>
        <begin position="30"/>
        <end position="49"/>
    </location>
</feature>
<evidence type="ECO:0000256" key="1">
    <source>
        <dbReference type="SAM" id="Phobius"/>
    </source>
</evidence>
<gene>
    <name evidence="2" type="ORF">KRX52_04050</name>
</gene>
<keyword evidence="1" id="KW-1133">Transmembrane helix</keyword>
<comment type="caution">
    <text evidence="2">The sequence shown here is derived from an EMBL/GenBank/DDBJ whole genome shotgun (WGS) entry which is preliminary data.</text>
</comment>
<organism evidence="2 3">
    <name type="scientific">Geopseudomonas aromaticivorans</name>
    <dbReference type="NCBI Taxonomy" id="2849492"/>
    <lineage>
        <taxon>Bacteria</taxon>
        <taxon>Pseudomonadati</taxon>
        <taxon>Pseudomonadota</taxon>
        <taxon>Gammaproteobacteria</taxon>
        <taxon>Pseudomonadales</taxon>
        <taxon>Pseudomonadaceae</taxon>
        <taxon>Geopseudomonas</taxon>
    </lineage>
</organism>
<evidence type="ECO:0000313" key="2">
    <source>
        <dbReference type="EMBL" id="MBV2131970.1"/>
    </source>
</evidence>
<sequence length="415" mass="46277">MDALLIVGGLLLILFGMVWLVVQAFSTSLLWGVGSLLPPLPLLFIVRHWQRARSSVTLMGMGCIPLVVGLTLLASHDADRLAAILSLRWLEPEAKVARELDIQLRGEFNGKPFAPELGELIDGTLILREGDDFFARRELSIRLPSQPSGDLQLNVLPDDRDNLPAIELSWLLPDHDLPETRRVISGYTLHLDLKSAEPNLLRGDFHLVLPSGYRTSLSGKVELYTSDLRYRNGRVDTRHNSQATLEWLIVDYLQRNTRTRAVELAPLPPMDLDSHQLDLDVEARIAGVARRMPLTLVRSDLQGWRVQGDQAPALPPPSEDDLLRTAPVPTTVVRGEERPLDRRIGFSLESLLDRPGRYLGARVRVMTERGRSAEGRFDGINAEGRLVIQHALGGQGEASFLLRSSEVTQIELLEP</sequence>
<evidence type="ECO:0000313" key="3">
    <source>
        <dbReference type="Proteomes" id="UP000813068"/>
    </source>
</evidence>
<feature type="transmembrane region" description="Helical" evidence="1">
    <location>
        <begin position="56"/>
        <end position="74"/>
    </location>
</feature>
<dbReference type="Proteomes" id="UP000813068">
    <property type="component" value="Unassembled WGS sequence"/>
</dbReference>
<proteinExistence type="predicted"/>
<protein>
    <submittedName>
        <fullName evidence="2">MFS transporter</fullName>
    </submittedName>
</protein>
<keyword evidence="3" id="KW-1185">Reference proteome</keyword>
<name>A0ABS6MTU8_9GAMM</name>
<accession>A0ABS6MTU8</accession>
<dbReference type="EMBL" id="JAHRGL010000011">
    <property type="protein sequence ID" value="MBV2131970.1"/>
    <property type="molecule type" value="Genomic_DNA"/>
</dbReference>
<keyword evidence="1" id="KW-0812">Transmembrane</keyword>
<keyword evidence="1" id="KW-0472">Membrane</keyword>
<dbReference type="RefSeq" id="WP_217679884.1">
    <property type="nucleotide sequence ID" value="NZ_JAHRGL010000011.1"/>
</dbReference>
<reference evidence="2 3" key="1">
    <citation type="submission" date="2021-06" db="EMBL/GenBank/DDBJ databases">
        <title>Differences between aerobic and microaerobic xylene degrading microbial communities.</title>
        <authorList>
            <person name="Banerjee S."/>
            <person name="Tancsics A."/>
        </authorList>
    </citation>
    <scope>NUCLEOTIDE SEQUENCE [LARGE SCALE GENOMIC DNA]</scope>
    <source>
        <strain evidence="2 3">MAP12</strain>
    </source>
</reference>